<keyword evidence="5 10" id="KW-0694">RNA-binding</keyword>
<dbReference type="GO" id="GO:0000398">
    <property type="term" value="P:mRNA splicing, via spliceosome"/>
    <property type="evidence" value="ECO:0007669"/>
    <property type="project" value="EnsemblFungi"/>
</dbReference>
<dbReference type="SUPFAM" id="SSF50182">
    <property type="entry name" value="Sm-like ribonucleoproteins"/>
    <property type="match status" value="1"/>
</dbReference>
<dbReference type="PROSITE" id="PS52002">
    <property type="entry name" value="SM"/>
    <property type="match status" value="1"/>
</dbReference>
<dbReference type="EMBL" id="LFWA01000014">
    <property type="protein sequence ID" value="KTW27520.1"/>
    <property type="molecule type" value="Genomic_DNA"/>
</dbReference>
<dbReference type="GO" id="GO:0008266">
    <property type="term" value="F:poly(U) RNA binding"/>
    <property type="evidence" value="ECO:0007669"/>
    <property type="project" value="EnsemblFungi"/>
</dbReference>
<comment type="caution">
    <text evidence="12">The sequence shown here is derived from an EMBL/GenBank/DDBJ whole genome shotgun (WGS) entry which is preliminary data.</text>
</comment>
<dbReference type="GO" id="GO:0005686">
    <property type="term" value="C:U2 snRNP"/>
    <property type="evidence" value="ECO:0007669"/>
    <property type="project" value="EnsemblFungi"/>
</dbReference>
<keyword evidence="7 10" id="KW-0539">Nucleus</keyword>
<dbReference type="InterPro" id="IPR034100">
    <property type="entry name" value="Sm_F"/>
</dbReference>
<evidence type="ECO:0000256" key="7">
    <source>
        <dbReference type="ARBA" id="ARBA00023242"/>
    </source>
</evidence>
<evidence type="ECO:0000256" key="5">
    <source>
        <dbReference type="ARBA" id="ARBA00022884"/>
    </source>
</evidence>
<dbReference type="InterPro" id="IPR010920">
    <property type="entry name" value="LSM_dom_sf"/>
</dbReference>
<dbReference type="OrthoDB" id="409625at2759"/>
<dbReference type="GO" id="GO:0005682">
    <property type="term" value="C:U5 snRNP"/>
    <property type="evidence" value="ECO:0007669"/>
    <property type="project" value="EnsemblFungi"/>
</dbReference>
<comment type="similarity">
    <text evidence="2 10">Belongs to the snRNP Sm proteins family. SmF/LSm6 subfamily.</text>
</comment>
<dbReference type="SMART" id="SM00651">
    <property type="entry name" value="Sm"/>
    <property type="match status" value="1"/>
</dbReference>
<dbReference type="Proteomes" id="UP000053447">
    <property type="component" value="Unassembled WGS sequence"/>
</dbReference>
<accession>A0A0W4ZGL8</accession>
<dbReference type="Pfam" id="PF01423">
    <property type="entry name" value="LSM"/>
    <property type="match status" value="1"/>
</dbReference>
<dbReference type="RefSeq" id="XP_018228490.1">
    <property type="nucleotide sequence ID" value="XM_018375282.1"/>
</dbReference>
<evidence type="ECO:0000256" key="8">
    <source>
        <dbReference type="ARBA" id="ARBA00023274"/>
    </source>
</evidence>
<evidence type="ECO:0000256" key="10">
    <source>
        <dbReference type="PIRNR" id="PIRNR006609"/>
    </source>
</evidence>
<keyword evidence="13" id="KW-1185">Reference proteome</keyword>
<dbReference type="GO" id="GO:0071014">
    <property type="term" value="C:post-mRNA release spliceosomal complex"/>
    <property type="evidence" value="ECO:0007669"/>
    <property type="project" value="EnsemblFungi"/>
</dbReference>
<dbReference type="VEuPathDB" id="FungiDB:T551_03019"/>
<evidence type="ECO:0000313" key="13">
    <source>
        <dbReference type="Proteomes" id="UP000053447"/>
    </source>
</evidence>
<dbReference type="GO" id="GO:0046540">
    <property type="term" value="C:U4/U6 x U5 tri-snRNP complex"/>
    <property type="evidence" value="ECO:0007669"/>
    <property type="project" value="EnsemblFungi"/>
</dbReference>
<dbReference type="PANTHER" id="PTHR11021:SF0">
    <property type="entry name" value="SMALL NUCLEAR RIBONUCLEOPROTEIN F"/>
    <property type="match status" value="1"/>
</dbReference>
<dbReference type="AlphaFoldDB" id="A0A0W4ZGL8"/>
<comment type="subcellular location">
    <subcellularLocation>
        <location evidence="1 10">Nucleus</location>
    </subcellularLocation>
</comment>
<keyword evidence="6 10" id="KW-0508">mRNA splicing</keyword>
<dbReference type="GO" id="GO:0005687">
    <property type="term" value="C:U4 snRNP"/>
    <property type="evidence" value="ECO:0007669"/>
    <property type="project" value="EnsemblFungi"/>
</dbReference>
<organism evidence="12 13">
    <name type="scientific">Pneumocystis jirovecii (strain RU7)</name>
    <name type="common">Human pneumocystis pneumonia agent</name>
    <dbReference type="NCBI Taxonomy" id="1408657"/>
    <lineage>
        <taxon>Eukaryota</taxon>
        <taxon>Fungi</taxon>
        <taxon>Dikarya</taxon>
        <taxon>Ascomycota</taxon>
        <taxon>Taphrinomycotina</taxon>
        <taxon>Pneumocystomycetes</taxon>
        <taxon>Pneumocystaceae</taxon>
        <taxon>Pneumocystis</taxon>
    </lineage>
</organism>
<dbReference type="InterPro" id="IPR047575">
    <property type="entry name" value="Sm"/>
</dbReference>
<dbReference type="GO" id="GO:0000974">
    <property type="term" value="C:Prp19 complex"/>
    <property type="evidence" value="ECO:0007669"/>
    <property type="project" value="EnsemblFungi"/>
</dbReference>
<dbReference type="InterPro" id="IPR001163">
    <property type="entry name" value="Sm_dom_euk/arc"/>
</dbReference>
<sequence>MPINPKPFLQGLAGQTVIVKLKWGQEYIGFLQSTDSYMNIQLANTEEFVDGKNTGQLGEVLIRCNNVLWISGNTDCIKASKN</sequence>
<evidence type="ECO:0000256" key="4">
    <source>
        <dbReference type="ARBA" id="ARBA00022728"/>
    </source>
</evidence>
<dbReference type="Gene3D" id="2.30.30.100">
    <property type="match status" value="1"/>
</dbReference>
<dbReference type="GO" id="GO:0034715">
    <property type="term" value="C:pICln-Sm protein complex"/>
    <property type="evidence" value="ECO:0007669"/>
    <property type="project" value="TreeGrafter"/>
</dbReference>
<proteinExistence type="inferred from homology"/>
<evidence type="ECO:0000256" key="1">
    <source>
        <dbReference type="ARBA" id="ARBA00004123"/>
    </source>
</evidence>
<keyword evidence="8 10" id="KW-0687">Ribonucleoprotein</keyword>
<dbReference type="GO" id="GO:1990935">
    <property type="term" value="F:splicing factor binding"/>
    <property type="evidence" value="ECO:0007669"/>
    <property type="project" value="EnsemblFungi"/>
</dbReference>
<dbReference type="STRING" id="1408657.A0A0W4ZGL8"/>
<evidence type="ECO:0000259" key="11">
    <source>
        <dbReference type="PROSITE" id="PS52002"/>
    </source>
</evidence>
<dbReference type="GO" id="GO:0071013">
    <property type="term" value="C:catalytic step 2 spliceosome"/>
    <property type="evidence" value="ECO:0007669"/>
    <property type="project" value="TreeGrafter"/>
</dbReference>
<dbReference type="eggNOG" id="KOG3482">
    <property type="taxonomic scope" value="Eukaryota"/>
</dbReference>
<feature type="domain" description="Sm" evidence="11">
    <location>
        <begin position="4"/>
        <end position="76"/>
    </location>
</feature>
<dbReference type="GO" id="GO:0036261">
    <property type="term" value="P:7-methylguanosine cap hypermethylation"/>
    <property type="evidence" value="ECO:0007669"/>
    <property type="project" value="EnsemblFungi"/>
</dbReference>
<protein>
    <recommendedName>
        <fullName evidence="9">Sm protein F</fullName>
    </recommendedName>
</protein>
<reference evidence="13" key="1">
    <citation type="journal article" date="2016" name="Nat. Commun.">
        <title>Genome analysis of three Pneumocystis species reveals adaptation mechanisms to life exclusively in mammalian hosts.</title>
        <authorList>
            <person name="Ma L."/>
            <person name="Chen Z."/>
            <person name="Huang D.W."/>
            <person name="Kutty G."/>
            <person name="Ishihara M."/>
            <person name="Wang H."/>
            <person name="Abouelleil A."/>
            <person name="Bishop L."/>
            <person name="Davey E."/>
            <person name="Deng R."/>
            <person name="Deng X."/>
            <person name="Fan L."/>
            <person name="Fantoni G."/>
            <person name="Fitzgerald M."/>
            <person name="Gogineni E."/>
            <person name="Goldberg J.M."/>
            <person name="Handley G."/>
            <person name="Hu X."/>
            <person name="Huber C."/>
            <person name="Jiao X."/>
            <person name="Jones K."/>
            <person name="Levin J.Z."/>
            <person name="Liu Y."/>
            <person name="Macdonald P."/>
            <person name="Melnikov A."/>
            <person name="Raley C."/>
            <person name="Sassi M."/>
            <person name="Sherman B.T."/>
            <person name="Song X."/>
            <person name="Sykes S."/>
            <person name="Tran B."/>
            <person name="Walsh L."/>
            <person name="Xia Y."/>
            <person name="Yang J."/>
            <person name="Young S."/>
            <person name="Zeng Q."/>
            <person name="Zheng X."/>
            <person name="Stephens R."/>
            <person name="Nusbaum C."/>
            <person name="Birren B.W."/>
            <person name="Azadi P."/>
            <person name="Lempicki R.A."/>
            <person name="Cuomo C.A."/>
            <person name="Kovacs J.A."/>
        </authorList>
    </citation>
    <scope>NUCLEOTIDE SEQUENCE [LARGE SCALE GENOMIC DNA]</scope>
    <source>
        <strain evidence="13">RU7</strain>
    </source>
</reference>
<keyword evidence="4 10" id="KW-0747">Spliceosome</keyword>
<evidence type="ECO:0000256" key="6">
    <source>
        <dbReference type="ARBA" id="ARBA00023187"/>
    </source>
</evidence>
<dbReference type="CDD" id="cd01722">
    <property type="entry name" value="Sm_F"/>
    <property type="match status" value="1"/>
</dbReference>
<dbReference type="GeneID" id="28941537"/>
<dbReference type="GO" id="GO:0005685">
    <property type="term" value="C:U1 snRNP"/>
    <property type="evidence" value="ECO:0007669"/>
    <property type="project" value="EnsemblFungi"/>
</dbReference>
<name>A0A0W4ZGL8_PNEJ7</name>
<dbReference type="InterPro" id="IPR016487">
    <property type="entry name" value="Lsm6/sSmF"/>
</dbReference>
<evidence type="ECO:0000313" key="12">
    <source>
        <dbReference type="EMBL" id="KTW27520.1"/>
    </source>
</evidence>
<keyword evidence="3 10" id="KW-0507">mRNA processing</keyword>
<gene>
    <name evidence="12" type="ORF">T551_03019</name>
</gene>
<evidence type="ECO:0000256" key="3">
    <source>
        <dbReference type="ARBA" id="ARBA00022664"/>
    </source>
</evidence>
<dbReference type="PIRSF" id="PIRSF006609">
    <property type="entry name" value="snRNP_SmF"/>
    <property type="match status" value="1"/>
</dbReference>
<evidence type="ECO:0000256" key="9">
    <source>
        <dbReference type="ARBA" id="ARBA00030144"/>
    </source>
</evidence>
<evidence type="ECO:0000256" key="2">
    <source>
        <dbReference type="ARBA" id="ARBA00007927"/>
    </source>
</evidence>
<dbReference type="PANTHER" id="PTHR11021">
    <property type="entry name" value="SMALL NUCLEAR RIBONUCLEOPROTEIN F SNRNP-F"/>
    <property type="match status" value="1"/>
</dbReference>